<dbReference type="PANTHER" id="PTHR30514:SF18">
    <property type="entry name" value="RPIR-FAMILY TRANSCRIPTIONAL REGULATOR"/>
    <property type="match status" value="1"/>
</dbReference>
<dbReference type="EMBL" id="BAABIK010000009">
    <property type="protein sequence ID" value="GAA4938861.1"/>
    <property type="molecule type" value="Genomic_DNA"/>
</dbReference>
<dbReference type="SUPFAM" id="SSF46689">
    <property type="entry name" value="Homeodomain-like"/>
    <property type="match status" value="1"/>
</dbReference>
<evidence type="ECO:0000313" key="3">
    <source>
        <dbReference type="Proteomes" id="UP001499993"/>
    </source>
</evidence>
<name>A0ABP9GD85_9ACTN</name>
<dbReference type="Gene3D" id="1.10.10.10">
    <property type="entry name" value="Winged helix-like DNA-binding domain superfamily/Winged helix DNA-binding domain"/>
    <property type="match status" value="1"/>
</dbReference>
<dbReference type="PANTHER" id="PTHR30514">
    <property type="entry name" value="GLUCOKINASE"/>
    <property type="match status" value="1"/>
</dbReference>
<keyword evidence="3" id="KW-1185">Reference proteome</keyword>
<accession>A0ABP9GD85</accession>
<comment type="caution">
    <text evidence="2">The sequence shown here is derived from an EMBL/GenBank/DDBJ whole genome shotgun (WGS) entry which is preliminary data.</text>
</comment>
<protein>
    <submittedName>
        <fullName evidence="2">MurR/RpiR family transcriptional regulator</fullName>
    </submittedName>
</protein>
<dbReference type="Gene3D" id="3.40.50.10490">
    <property type="entry name" value="Glucose-6-phosphate isomerase like protein, domain 1"/>
    <property type="match status" value="1"/>
</dbReference>
<dbReference type="InterPro" id="IPR046348">
    <property type="entry name" value="SIS_dom_sf"/>
</dbReference>
<dbReference type="Pfam" id="PF01380">
    <property type="entry name" value="SIS"/>
    <property type="match status" value="1"/>
</dbReference>
<dbReference type="InterPro" id="IPR036388">
    <property type="entry name" value="WH-like_DNA-bd_sf"/>
</dbReference>
<dbReference type="SUPFAM" id="SSF53697">
    <property type="entry name" value="SIS domain"/>
    <property type="match status" value="1"/>
</dbReference>
<evidence type="ECO:0000259" key="1">
    <source>
        <dbReference type="PROSITE" id="PS51071"/>
    </source>
</evidence>
<dbReference type="InterPro" id="IPR009057">
    <property type="entry name" value="Homeodomain-like_sf"/>
</dbReference>
<dbReference type="Pfam" id="PF01418">
    <property type="entry name" value="HTH_6"/>
    <property type="match status" value="1"/>
</dbReference>
<dbReference type="Proteomes" id="UP001499993">
    <property type="component" value="Unassembled WGS sequence"/>
</dbReference>
<reference evidence="3" key="1">
    <citation type="journal article" date="2019" name="Int. J. Syst. Evol. Microbiol.">
        <title>The Global Catalogue of Microorganisms (GCM) 10K type strain sequencing project: providing services to taxonomists for standard genome sequencing and annotation.</title>
        <authorList>
            <consortium name="The Broad Institute Genomics Platform"/>
            <consortium name="The Broad Institute Genome Sequencing Center for Infectious Disease"/>
            <person name="Wu L."/>
            <person name="Ma J."/>
        </authorList>
    </citation>
    <scope>NUCLEOTIDE SEQUENCE [LARGE SCALE GENOMIC DNA]</scope>
    <source>
        <strain evidence="3">JCM 18123</strain>
    </source>
</reference>
<dbReference type="InterPro" id="IPR000281">
    <property type="entry name" value="HTH_RpiR"/>
</dbReference>
<evidence type="ECO:0000313" key="2">
    <source>
        <dbReference type="EMBL" id="GAA4938861.1"/>
    </source>
</evidence>
<sequence length="304" mass="32576">MVEMSSGENGAGGPRRQALPAWLTSRLEGRRPAAGARRVLAAIATQPRQMSYASTSAAADAAEVNVATVVRTAQQLGFSGWPALRSEIRSRYLSGLSASEVLSEHNQDAGQGPAWSTLRRDLHNLQDLARLLDEEQIERVARLIHRAGTTLVLGSGSFGAPGLQLSHLAQTIGHDVRLHRIGGTALFNAVSLLRRGDCLVVFQLWRTPHELLQAMQVAAEAGVSVVLVSDQVREDLTELADELVAMPSEGASMFPSLVAATTVVQSVVAALVACDPAAAADWSDGVERLWSRYGLFPDTEDRLQ</sequence>
<gene>
    <name evidence="2" type="ORF">GCM10023224_20200</name>
</gene>
<proteinExistence type="predicted"/>
<dbReference type="PROSITE" id="PS51071">
    <property type="entry name" value="HTH_RPIR"/>
    <property type="match status" value="1"/>
</dbReference>
<dbReference type="InterPro" id="IPR047640">
    <property type="entry name" value="RpiR-like"/>
</dbReference>
<feature type="domain" description="HTH rpiR-type" evidence="1">
    <location>
        <begin position="19"/>
        <end position="95"/>
    </location>
</feature>
<dbReference type="InterPro" id="IPR001347">
    <property type="entry name" value="SIS_dom"/>
</dbReference>
<organism evidence="2 3">
    <name type="scientific">Streptomonospora halophila</name>
    <dbReference type="NCBI Taxonomy" id="427369"/>
    <lineage>
        <taxon>Bacteria</taxon>
        <taxon>Bacillati</taxon>
        <taxon>Actinomycetota</taxon>
        <taxon>Actinomycetes</taxon>
        <taxon>Streptosporangiales</taxon>
        <taxon>Nocardiopsidaceae</taxon>
        <taxon>Streptomonospora</taxon>
    </lineage>
</organism>